<sequence length="326" mass="37486">MMVINLSCVVTKVGFSSAPCHQVDRERLSLACLDNRVKIAAFLIQIKTIYTRNVKKGVEEAGMMSTESLLNNFLKKVVKTNRDTTMNSSKVIDQRQQVIILEKARQDLETLREHIFSRLMKELQVTDLWKLLQTYSPGCMSMLTATVFKFCVSKTLSTPDEINAMLLQLSDSFKAAADQYAQCLQHSRSNFMQWSRKSHLHRLETKLQLRQSDNKRSKHLPYELHCLWLEKHRKVVMVNEEFLRPQPCTATRATKEPLGKTARAAHQEIQAHKRNGGFQQGLCSLCQVEAETINHMLFRCTKAQELWNLSLCPKPVQGFSMVLEEN</sequence>
<dbReference type="InterPro" id="IPR002848">
    <property type="entry name" value="Translin_fam"/>
</dbReference>
<gene>
    <name evidence="1" type="ORF">HID58_066339</name>
</gene>
<evidence type="ECO:0000313" key="2">
    <source>
        <dbReference type="Proteomes" id="UP000824890"/>
    </source>
</evidence>
<evidence type="ECO:0008006" key="3">
    <source>
        <dbReference type="Google" id="ProtNLM"/>
    </source>
</evidence>
<dbReference type="SUPFAM" id="SSF74784">
    <property type="entry name" value="Translin"/>
    <property type="match status" value="1"/>
</dbReference>
<reference evidence="1 2" key="1">
    <citation type="submission" date="2021-05" db="EMBL/GenBank/DDBJ databases">
        <title>Genome Assembly of Synthetic Allotetraploid Brassica napus Reveals Homoeologous Exchanges between Subgenomes.</title>
        <authorList>
            <person name="Davis J.T."/>
        </authorList>
    </citation>
    <scope>NUCLEOTIDE SEQUENCE [LARGE SCALE GENOMIC DNA]</scope>
    <source>
        <strain evidence="2">cv. Da-Ae</strain>
        <tissue evidence="1">Seedling</tissue>
    </source>
</reference>
<protein>
    <recommendedName>
        <fullName evidence="3">Reverse transcriptase zinc-binding domain-containing protein</fullName>
    </recommendedName>
</protein>
<evidence type="ECO:0000313" key="1">
    <source>
        <dbReference type="EMBL" id="KAH0878945.1"/>
    </source>
</evidence>
<dbReference type="Proteomes" id="UP000824890">
    <property type="component" value="Unassembled WGS sequence"/>
</dbReference>
<dbReference type="PANTHER" id="PTHR10741">
    <property type="entry name" value="TRANSLIN AND TRANSLIN ASSOCIATED PROTEIN X"/>
    <property type="match status" value="1"/>
</dbReference>
<dbReference type="InterPro" id="IPR016068">
    <property type="entry name" value="Translin_N"/>
</dbReference>
<dbReference type="InterPro" id="IPR036081">
    <property type="entry name" value="Translin_sf"/>
</dbReference>
<dbReference type="Gene3D" id="1.20.58.190">
    <property type="entry name" value="Translin, domain 1"/>
    <property type="match status" value="1"/>
</dbReference>
<name>A0ABQ7ZFD0_BRANA</name>
<keyword evidence="2" id="KW-1185">Reference proteome</keyword>
<dbReference type="Pfam" id="PF01997">
    <property type="entry name" value="Translin"/>
    <property type="match status" value="1"/>
</dbReference>
<feature type="non-terminal residue" evidence="1">
    <location>
        <position position="326"/>
    </location>
</feature>
<dbReference type="EMBL" id="JAGKQM010000015">
    <property type="protein sequence ID" value="KAH0878945.1"/>
    <property type="molecule type" value="Genomic_DNA"/>
</dbReference>
<accession>A0ABQ7ZFD0</accession>
<comment type="caution">
    <text evidence="1">The sequence shown here is derived from an EMBL/GenBank/DDBJ whole genome shotgun (WGS) entry which is preliminary data.</text>
</comment>
<proteinExistence type="predicted"/>
<organism evidence="1 2">
    <name type="scientific">Brassica napus</name>
    <name type="common">Rape</name>
    <dbReference type="NCBI Taxonomy" id="3708"/>
    <lineage>
        <taxon>Eukaryota</taxon>
        <taxon>Viridiplantae</taxon>
        <taxon>Streptophyta</taxon>
        <taxon>Embryophyta</taxon>
        <taxon>Tracheophyta</taxon>
        <taxon>Spermatophyta</taxon>
        <taxon>Magnoliopsida</taxon>
        <taxon>eudicotyledons</taxon>
        <taxon>Gunneridae</taxon>
        <taxon>Pentapetalae</taxon>
        <taxon>rosids</taxon>
        <taxon>malvids</taxon>
        <taxon>Brassicales</taxon>
        <taxon>Brassicaceae</taxon>
        <taxon>Brassiceae</taxon>
        <taxon>Brassica</taxon>
    </lineage>
</organism>